<name>A0A350P8T6_9ALTE</name>
<evidence type="ECO:0000313" key="6">
    <source>
        <dbReference type="EMBL" id="HBU52215.1"/>
    </source>
</evidence>
<dbReference type="RefSeq" id="WP_414630868.1">
    <property type="nucleotide sequence ID" value="NZ_CALBIY010000020.1"/>
</dbReference>
<gene>
    <name evidence="5" type="ORF">DCW74_18455</name>
    <name evidence="6" type="ORF">DEB45_13235</name>
</gene>
<dbReference type="Proteomes" id="UP000264779">
    <property type="component" value="Unassembled WGS sequence"/>
</dbReference>
<proteinExistence type="predicted"/>
<dbReference type="GO" id="GO:0003677">
    <property type="term" value="F:DNA binding"/>
    <property type="evidence" value="ECO:0007669"/>
    <property type="project" value="UniProtKB-KW"/>
</dbReference>
<evidence type="ECO:0000313" key="5">
    <source>
        <dbReference type="EMBL" id="HAW77703.1"/>
    </source>
</evidence>
<evidence type="ECO:0000313" key="7">
    <source>
        <dbReference type="Proteomes" id="UP000263517"/>
    </source>
</evidence>
<dbReference type="GO" id="GO:0003700">
    <property type="term" value="F:DNA-binding transcription factor activity"/>
    <property type="evidence" value="ECO:0007669"/>
    <property type="project" value="InterPro"/>
</dbReference>
<keyword evidence="3" id="KW-0804">Transcription</keyword>
<comment type="caution">
    <text evidence="5">The sequence shown here is derived from an EMBL/GenBank/DDBJ whole genome shotgun (WGS) entry which is preliminary data.</text>
</comment>
<evidence type="ECO:0000256" key="2">
    <source>
        <dbReference type="ARBA" id="ARBA00023125"/>
    </source>
</evidence>
<dbReference type="InterPro" id="IPR036390">
    <property type="entry name" value="WH_DNA-bd_sf"/>
</dbReference>
<organism evidence="5 7">
    <name type="scientific">Alteromonas australica</name>
    <dbReference type="NCBI Taxonomy" id="589873"/>
    <lineage>
        <taxon>Bacteria</taxon>
        <taxon>Pseudomonadati</taxon>
        <taxon>Pseudomonadota</taxon>
        <taxon>Gammaproteobacteria</taxon>
        <taxon>Alteromonadales</taxon>
        <taxon>Alteromonadaceae</taxon>
        <taxon>Alteromonas/Salinimonas group</taxon>
        <taxon>Alteromonas</taxon>
    </lineage>
</organism>
<dbReference type="Gene3D" id="1.10.10.10">
    <property type="entry name" value="Winged helix-like DNA-binding domain superfamily/Winged helix DNA-binding domain"/>
    <property type="match status" value="1"/>
</dbReference>
<dbReference type="EMBL" id="DONK01000198">
    <property type="protein sequence ID" value="HBU52215.1"/>
    <property type="molecule type" value="Genomic_DNA"/>
</dbReference>
<dbReference type="Proteomes" id="UP000263517">
    <property type="component" value="Unassembled WGS sequence"/>
</dbReference>
<reference evidence="7 8" key="1">
    <citation type="journal article" date="2018" name="Nat. Biotechnol.">
        <title>A standardized bacterial taxonomy based on genome phylogeny substantially revises the tree of life.</title>
        <authorList>
            <person name="Parks D.H."/>
            <person name="Chuvochina M."/>
            <person name="Waite D.W."/>
            <person name="Rinke C."/>
            <person name="Skarshewski A."/>
            <person name="Chaumeil P.A."/>
            <person name="Hugenholtz P."/>
        </authorList>
    </citation>
    <scope>NUCLEOTIDE SEQUENCE [LARGE SCALE GENOMIC DNA]</scope>
    <source>
        <strain evidence="6">UBA11621</strain>
        <strain evidence="5">UBA11978</strain>
    </source>
</reference>
<accession>A0A350P8T6</accession>
<protein>
    <recommendedName>
        <fullName evidence="4">HTH gntR-type domain-containing protein</fullName>
    </recommendedName>
</protein>
<sequence length="74" mass="8514">MITLNDIITRHPTIVDLIEYIKTFPVGEYLPGEREVAEAVGWNRATIREHMRSIECFGHVVIKQGKPTKYVKGF</sequence>
<feature type="domain" description="HTH gntR-type" evidence="4">
    <location>
        <begin position="23"/>
        <end position="68"/>
    </location>
</feature>
<evidence type="ECO:0000313" key="8">
    <source>
        <dbReference type="Proteomes" id="UP000264779"/>
    </source>
</evidence>
<evidence type="ECO:0000256" key="3">
    <source>
        <dbReference type="ARBA" id="ARBA00023163"/>
    </source>
</evidence>
<evidence type="ECO:0000256" key="1">
    <source>
        <dbReference type="ARBA" id="ARBA00023015"/>
    </source>
</evidence>
<dbReference type="AlphaFoldDB" id="A0A350P8T6"/>
<keyword evidence="2" id="KW-0238">DNA-binding</keyword>
<dbReference type="Pfam" id="PF00392">
    <property type="entry name" value="GntR"/>
    <property type="match status" value="1"/>
</dbReference>
<dbReference type="SUPFAM" id="SSF46785">
    <property type="entry name" value="Winged helix' DNA-binding domain"/>
    <property type="match status" value="1"/>
</dbReference>
<evidence type="ECO:0000259" key="4">
    <source>
        <dbReference type="Pfam" id="PF00392"/>
    </source>
</evidence>
<keyword evidence="1" id="KW-0805">Transcription regulation</keyword>
<dbReference type="InterPro" id="IPR036388">
    <property type="entry name" value="WH-like_DNA-bd_sf"/>
</dbReference>
<dbReference type="InterPro" id="IPR000524">
    <property type="entry name" value="Tscrpt_reg_HTH_GntR"/>
</dbReference>
<dbReference type="EMBL" id="DNAN01000643">
    <property type="protein sequence ID" value="HAW77703.1"/>
    <property type="molecule type" value="Genomic_DNA"/>
</dbReference>